<comment type="caution">
    <text evidence="1">The sequence shown here is derived from an EMBL/GenBank/DDBJ whole genome shotgun (WGS) entry which is preliminary data.</text>
</comment>
<evidence type="ECO:0000313" key="1">
    <source>
        <dbReference type="EMBL" id="MBW0587792.1"/>
    </source>
</evidence>
<dbReference type="EMBL" id="AVOT02128306">
    <property type="protein sequence ID" value="MBW0587792.1"/>
    <property type="molecule type" value="Genomic_DNA"/>
</dbReference>
<protein>
    <submittedName>
        <fullName evidence="1">Uncharacterized protein</fullName>
    </submittedName>
</protein>
<dbReference type="AlphaFoldDB" id="A0A9Q3KY27"/>
<accession>A0A9Q3KY27</accession>
<organism evidence="1 2">
    <name type="scientific">Austropuccinia psidii MF-1</name>
    <dbReference type="NCBI Taxonomy" id="1389203"/>
    <lineage>
        <taxon>Eukaryota</taxon>
        <taxon>Fungi</taxon>
        <taxon>Dikarya</taxon>
        <taxon>Basidiomycota</taxon>
        <taxon>Pucciniomycotina</taxon>
        <taxon>Pucciniomycetes</taxon>
        <taxon>Pucciniales</taxon>
        <taxon>Sphaerophragmiaceae</taxon>
        <taxon>Austropuccinia</taxon>
    </lineage>
</organism>
<evidence type="ECO:0000313" key="2">
    <source>
        <dbReference type="Proteomes" id="UP000765509"/>
    </source>
</evidence>
<reference evidence="1" key="1">
    <citation type="submission" date="2021-03" db="EMBL/GenBank/DDBJ databases">
        <title>Draft genome sequence of rust myrtle Austropuccinia psidii MF-1, a brazilian biotype.</title>
        <authorList>
            <person name="Quecine M.C."/>
            <person name="Pachon D.M.R."/>
            <person name="Bonatelli M.L."/>
            <person name="Correr F.H."/>
            <person name="Franceschini L.M."/>
            <person name="Leite T.F."/>
            <person name="Margarido G.R.A."/>
            <person name="Almeida C.A."/>
            <person name="Ferrarezi J.A."/>
            <person name="Labate C.A."/>
        </authorList>
    </citation>
    <scope>NUCLEOTIDE SEQUENCE</scope>
    <source>
        <strain evidence="1">MF-1</strain>
    </source>
</reference>
<name>A0A9Q3KY27_9BASI</name>
<sequence length="63" mass="6835">CPATPRSIIIIDDIPVGSPTLPPFTPVPIATKNPTPSSSHLYYDTCQEFTNLQPTLMIPQAIN</sequence>
<dbReference type="Proteomes" id="UP000765509">
    <property type="component" value="Unassembled WGS sequence"/>
</dbReference>
<proteinExistence type="predicted"/>
<feature type="non-terminal residue" evidence="1">
    <location>
        <position position="1"/>
    </location>
</feature>
<gene>
    <name evidence="1" type="ORF">O181_127507</name>
</gene>
<keyword evidence="2" id="KW-1185">Reference proteome</keyword>